<keyword evidence="2" id="KW-0472">Membrane</keyword>
<feature type="transmembrane region" description="Helical" evidence="2">
    <location>
        <begin position="12"/>
        <end position="30"/>
    </location>
</feature>
<evidence type="ECO:0000256" key="1">
    <source>
        <dbReference type="SAM" id="MobiDB-lite"/>
    </source>
</evidence>
<reference evidence="3" key="1">
    <citation type="journal article" date="2022" name="bioRxiv">
        <title>Sequencing and chromosome-scale assembly of the giantPleurodeles waltlgenome.</title>
        <authorList>
            <person name="Brown T."/>
            <person name="Elewa A."/>
            <person name="Iarovenko S."/>
            <person name="Subramanian E."/>
            <person name="Araus A.J."/>
            <person name="Petzold A."/>
            <person name="Susuki M."/>
            <person name="Suzuki K.-i.T."/>
            <person name="Hayashi T."/>
            <person name="Toyoda A."/>
            <person name="Oliveira C."/>
            <person name="Osipova E."/>
            <person name="Leigh N.D."/>
            <person name="Simon A."/>
            <person name="Yun M.H."/>
        </authorList>
    </citation>
    <scope>NUCLEOTIDE SEQUENCE</scope>
    <source>
        <strain evidence="3">20211129_DDA</strain>
        <tissue evidence="3">Liver</tissue>
    </source>
</reference>
<feature type="compositionally biased region" description="Polar residues" evidence="1">
    <location>
        <begin position="94"/>
        <end position="104"/>
    </location>
</feature>
<comment type="caution">
    <text evidence="3">The sequence shown here is derived from an EMBL/GenBank/DDBJ whole genome shotgun (WGS) entry which is preliminary data.</text>
</comment>
<name>A0AAV7U0L4_PLEWA</name>
<feature type="non-terminal residue" evidence="3">
    <location>
        <position position="116"/>
    </location>
</feature>
<evidence type="ECO:0000256" key="2">
    <source>
        <dbReference type="SAM" id="Phobius"/>
    </source>
</evidence>
<dbReference type="EMBL" id="JANPWB010000006">
    <property type="protein sequence ID" value="KAJ1182221.1"/>
    <property type="molecule type" value="Genomic_DNA"/>
</dbReference>
<dbReference type="Proteomes" id="UP001066276">
    <property type="component" value="Chromosome 3_2"/>
</dbReference>
<sequence>MVESVVRINTHALLALLPGFGGCIILSGGFGQDRVPQCIVGGGRTSRTDLFRSCRGRREASAARAAKAAGERVRRGSRARGGGYRSREAGEQRGTLSPSHTAPTEQRRALPEGAGA</sequence>
<keyword evidence="4" id="KW-1185">Reference proteome</keyword>
<evidence type="ECO:0000313" key="4">
    <source>
        <dbReference type="Proteomes" id="UP001066276"/>
    </source>
</evidence>
<dbReference type="PROSITE" id="PS51257">
    <property type="entry name" value="PROKAR_LIPOPROTEIN"/>
    <property type="match status" value="1"/>
</dbReference>
<gene>
    <name evidence="3" type="ORF">NDU88_007415</name>
</gene>
<feature type="region of interest" description="Disordered" evidence="1">
    <location>
        <begin position="63"/>
        <end position="116"/>
    </location>
</feature>
<dbReference type="AlphaFoldDB" id="A0AAV7U0L4"/>
<keyword evidence="2" id="KW-0812">Transmembrane</keyword>
<accession>A0AAV7U0L4</accession>
<protein>
    <submittedName>
        <fullName evidence="3">Uncharacterized protein</fullName>
    </submittedName>
</protein>
<evidence type="ECO:0000313" key="3">
    <source>
        <dbReference type="EMBL" id="KAJ1182221.1"/>
    </source>
</evidence>
<proteinExistence type="predicted"/>
<organism evidence="3 4">
    <name type="scientific">Pleurodeles waltl</name>
    <name type="common">Iberian ribbed newt</name>
    <dbReference type="NCBI Taxonomy" id="8319"/>
    <lineage>
        <taxon>Eukaryota</taxon>
        <taxon>Metazoa</taxon>
        <taxon>Chordata</taxon>
        <taxon>Craniata</taxon>
        <taxon>Vertebrata</taxon>
        <taxon>Euteleostomi</taxon>
        <taxon>Amphibia</taxon>
        <taxon>Batrachia</taxon>
        <taxon>Caudata</taxon>
        <taxon>Salamandroidea</taxon>
        <taxon>Salamandridae</taxon>
        <taxon>Pleurodelinae</taxon>
        <taxon>Pleurodeles</taxon>
    </lineage>
</organism>
<keyword evidence="2" id="KW-1133">Transmembrane helix</keyword>